<evidence type="ECO:0000313" key="2">
    <source>
        <dbReference type="EMBL" id="KAF2275372.1"/>
    </source>
</evidence>
<protein>
    <recommendedName>
        <fullName evidence="4">Calcofluor white hypersensitive protein</fullName>
    </recommendedName>
</protein>
<dbReference type="EMBL" id="ML986497">
    <property type="protein sequence ID" value="KAF2275372.1"/>
    <property type="molecule type" value="Genomic_DNA"/>
</dbReference>
<proteinExistence type="predicted"/>
<evidence type="ECO:0000313" key="3">
    <source>
        <dbReference type="Proteomes" id="UP000800097"/>
    </source>
</evidence>
<accession>A0A6A6JG33</accession>
<dbReference type="OrthoDB" id="5355126at2759"/>
<dbReference type="Proteomes" id="UP000800097">
    <property type="component" value="Unassembled WGS sequence"/>
</dbReference>
<dbReference type="AlphaFoldDB" id="A0A6A6JG33"/>
<gene>
    <name evidence="2" type="ORF">EI97DRAFT_434224</name>
</gene>
<organism evidence="2 3">
    <name type="scientific">Westerdykella ornata</name>
    <dbReference type="NCBI Taxonomy" id="318751"/>
    <lineage>
        <taxon>Eukaryota</taxon>
        <taxon>Fungi</taxon>
        <taxon>Dikarya</taxon>
        <taxon>Ascomycota</taxon>
        <taxon>Pezizomycotina</taxon>
        <taxon>Dothideomycetes</taxon>
        <taxon>Pleosporomycetidae</taxon>
        <taxon>Pleosporales</taxon>
        <taxon>Sporormiaceae</taxon>
        <taxon>Westerdykella</taxon>
    </lineage>
</organism>
<feature type="coiled-coil region" evidence="1">
    <location>
        <begin position="69"/>
        <end position="107"/>
    </location>
</feature>
<evidence type="ECO:0000256" key="1">
    <source>
        <dbReference type="SAM" id="Coils"/>
    </source>
</evidence>
<reference evidence="2" key="1">
    <citation type="journal article" date="2020" name="Stud. Mycol.">
        <title>101 Dothideomycetes genomes: a test case for predicting lifestyles and emergence of pathogens.</title>
        <authorList>
            <person name="Haridas S."/>
            <person name="Albert R."/>
            <person name="Binder M."/>
            <person name="Bloem J."/>
            <person name="Labutti K."/>
            <person name="Salamov A."/>
            <person name="Andreopoulos B."/>
            <person name="Baker S."/>
            <person name="Barry K."/>
            <person name="Bills G."/>
            <person name="Bluhm B."/>
            <person name="Cannon C."/>
            <person name="Castanera R."/>
            <person name="Culley D."/>
            <person name="Daum C."/>
            <person name="Ezra D."/>
            <person name="Gonzalez J."/>
            <person name="Henrissat B."/>
            <person name="Kuo A."/>
            <person name="Liang C."/>
            <person name="Lipzen A."/>
            <person name="Lutzoni F."/>
            <person name="Magnuson J."/>
            <person name="Mondo S."/>
            <person name="Nolan M."/>
            <person name="Ohm R."/>
            <person name="Pangilinan J."/>
            <person name="Park H.-J."/>
            <person name="Ramirez L."/>
            <person name="Alfaro M."/>
            <person name="Sun H."/>
            <person name="Tritt A."/>
            <person name="Yoshinaga Y."/>
            <person name="Zwiers L.-H."/>
            <person name="Turgeon B."/>
            <person name="Goodwin S."/>
            <person name="Spatafora J."/>
            <person name="Crous P."/>
            <person name="Grigoriev I."/>
        </authorList>
    </citation>
    <scope>NUCLEOTIDE SEQUENCE</scope>
    <source>
        <strain evidence="2">CBS 379.55</strain>
    </source>
</reference>
<keyword evidence="3" id="KW-1185">Reference proteome</keyword>
<dbReference type="RefSeq" id="XP_033652911.1">
    <property type="nucleotide sequence ID" value="XM_033798574.1"/>
</dbReference>
<sequence>MNRKVLGWGGAAAAGGVAYYLYSAGGNAKLAEKEVQHDAATATRQLKGDLPGQDKEARRASEEGFEVVRVKAQELNDQAKAEAHKLRVDAEKKLEEARREGNRAVDKFDKNVTEAASNTKSWFSGWFGGK</sequence>
<dbReference type="GeneID" id="54551749"/>
<name>A0A6A6JG33_WESOR</name>
<keyword evidence="1" id="KW-0175">Coiled coil</keyword>
<evidence type="ECO:0008006" key="4">
    <source>
        <dbReference type="Google" id="ProtNLM"/>
    </source>
</evidence>